<dbReference type="AlphaFoldDB" id="A0A927M9L6"/>
<sequence>MVLLHQRLGAARGQLADDPPVIAPPYQALV</sequence>
<organism evidence="1 2">
    <name type="scientific">Plantactinospora soyae</name>
    <dbReference type="NCBI Taxonomy" id="1544732"/>
    <lineage>
        <taxon>Bacteria</taxon>
        <taxon>Bacillati</taxon>
        <taxon>Actinomycetota</taxon>
        <taxon>Actinomycetes</taxon>
        <taxon>Micromonosporales</taxon>
        <taxon>Micromonosporaceae</taxon>
        <taxon>Plantactinospora</taxon>
    </lineage>
</organism>
<proteinExistence type="predicted"/>
<comment type="caution">
    <text evidence="1">The sequence shown here is derived from an EMBL/GenBank/DDBJ whole genome shotgun (WGS) entry which is preliminary data.</text>
</comment>
<reference evidence="1" key="1">
    <citation type="submission" date="2020-10" db="EMBL/GenBank/DDBJ databases">
        <title>Sequencing the genomes of 1000 actinobacteria strains.</title>
        <authorList>
            <person name="Klenk H.-P."/>
        </authorList>
    </citation>
    <scope>NUCLEOTIDE SEQUENCE</scope>
    <source>
        <strain evidence="1">DSM 46832</strain>
    </source>
</reference>
<keyword evidence="2" id="KW-1185">Reference proteome</keyword>
<evidence type="ECO:0000313" key="1">
    <source>
        <dbReference type="EMBL" id="MBE1490369.1"/>
    </source>
</evidence>
<name>A0A927M9L6_9ACTN</name>
<gene>
    <name evidence="1" type="ORF">H4W31_006007</name>
</gene>
<protein>
    <submittedName>
        <fullName evidence="1">Uncharacterized protein</fullName>
    </submittedName>
</protein>
<evidence type="ECO:0000313" key="2">
    <source>
        <dbReference type="Proteomes" id="UP000649753"/>
    </source>
</evidence>
<accession>A0A927M9L6</accession>
<dbReference type="EMBL" id="JADBEB010000001">
    <property type="protein sequence ID" value="MBE1490369.1"/>
    <property type="molecule type" value="Genomic_DNA"/>
</dbReference>
<dbReference type="Proteomes" id="UP000649753">
    <property type="component" value="Unassembled WGS sequence"/>
</dbReference>